<protein>
    <submittedName>
        <fullName evidence="2">Uncharacterized protein</fullName>
    </submittedName>
</protein>
<sequence length="326" mass="35337">MPTEHIADSCVLWSGFDPSIVARSYAQFTGILAGFAFVVINLVLDRAYRRRADGHSPGVREVDHDTSVGIALVCGFLGLFLTALRYSLLAGEQGCALTDGRAASVEVLAAVSFGASTYMLLYAIVQFISGSAGVLTQHCVFMQTVLVPPMTVFFVEATLPHLAVALGDQQTHRPLQPFWDNATQLAIPIPLAILIVCAAAWLGGVKRRRSESPTSDIARTVRRVIPYITVAIVGAVIIRSIVSLPPTNPAAHIGAREAWLWIVLLCVTVVIQSAALSFQKSVEVPILPGEKQDLGDDMFDIPTGDLDGYRKPSIMGRWTQRQRRNS</sequence>
<feature type="transmembrane region" description="Helical" evidence="1">
    <location>
        <begin position="258"/>
        <end position="278"/>
    </location>
</feature>
<keyword evidence="1" id="KW-1133">Transmembrane helix</keyword>
<evidence type="ECO:0000313" key="2">
    <source>
        <dbReference type="EMBL" id="BCO35565.1"/>
    </source>
</evidence>
<dbReference type="OrthoDB" id="4738420at2"/>
<keyword evidence="1" id="KW-0472">Membrane</keyword>
<feature type="transmembrane region" description="Helical" evidence="1">
    <location>
        <begin position="140"/>
        <end position="165"/>
    </location>
</feature>
<dbReference type="EMBL" id="AP024237">
    <property type="protein sequence ID" value="BCO35565.1"/>
    <property type="molecule type" value="Genomic_DNA"/>
</dbReference>
<name>A0A7R7GTX0_9MYCO</name>
<accession>A0A7R7GTX0</accession>
<proteinExistence type="predicted"/>
<evidence type="ECO:0000313" key="3">
    <source>
        <dbReference type="Proteomes" id="UP000595446"/>
    </source>
</evidence>
<organism evidence="2 3">
    <name type="scientific">Mycobacterium heckeshornense</name>
    <dbReference type="NCBI Taxonomy" id="110505"/>
    <lineage>
        <taxon>Bacteria</taxon>
        <taxon>Bacillati</taxon>
        <taxon>Actinomycetota</taxon>
        <taxon>Actinomycetes</taxon>
        <taxon>Mycobacteriales</taxon>
        <taxon>Mycobacteriaceae</taxon>
        <taxon>Mycobacterium</taxon>
    </lineage>
</organism>
<gene>
    <name evidence="2" type="ORF">MHEC_19980</name>
</gene>
<reference evidence="2 3" key="1">
    <citation type="submission" date="2020-12" db="EMBL/GenBank/DDBJ databases">
        <title>Complete genome sequence of Mycobacterium heckeshornense JCM 15655T, closely related to a pathogenic non-tuberculous mycobacterial species Mycobacterium xenopi.</title>
        <authorList>
            <person name="Yoshida M."/>
            <person name="Fukano H."/>
            <person name="Asakura T."/>
            <person name="Suzuki M."/>
            <person name="Hoshino Y."/>
        </authorList>
    </citation>
    <scope>NUCLEOTIDE SEQUENCE [LARGE SCALE GENOMIC DNA]</scope>
    <source>
        <strain evidence="2 3">JCM 15655</strain>
    </source>
</reference>
<dbReference type="AlphaFoldDB" id="A0A7R7GTX0"/>
<feature type="transmembrane region" description="Helical" evidence="1">
    <location>
        <begin position="185"/>
        <end position="203"/>
    </location>
</feature>
<dbReference type="Proteomes" id="UP000595446">
    <property type="component" value="Chromosome"/>
</dbReference>
<feature type="transmembrane region" description="Helical" evidence="1">
    <location>
        <begin position="25"/>
        <end position="44"/>
    </location>
</feature>
<feature type="transmembrane region" description="Helical" evidence="1">
    <location>
        <begin position="107"/>
        <end position="128"/>
    </location>
</feature>
<feature type="transmembrane region" description="Helical" evidence="1">
    <location>
        <begin position="224"/>
        <end position="246"/>
    </location>
</feature>
<keyword evidence="3" id="KW-1185">Reference proteome</keyword>
<dbReference type="RefSeq" id="WP_142358683.1">
    <property type="nucleotide sequence ID" value="NZ_AP024237.1"/>
</dbReference>
<feature type="transmembrane region" description="Helical" evidence="1">
    <location>
        <begin position="65"/>
        <end position="87"/>
    </location>
</feature>
<evidence type="ECO:0000256" key="1">
    <source>
        <dbReference type="SAM" id="Phobius"/>
    </source>
</evidence>
<keyword evidence="1" id="KW-0812">Transmembrane</keyword>